<dbReference type="GO" id="GO:0005524">
    <property type="term" value="F:ATP binding"/>
    <property type="evidence" value="ECO:0007669"/>
    <property type="project" value="UniProtKB-KW"/>
</dbReference>
<protein>
    <recommendedName>
        <fullName evidence="5">CobQ/CobB/MinD/ParA nucleotide binding domain-containing protein</fullName>
    </recommendedName>
</protein>
<dbReference type="Gene3D" id="3.40.50.300">
    <property type="entry name" value="P-loop containing nucleotide triphosphate hydrolases"/>
    <property type="match status" value="1"/>
</dbReference>
<evidence type="ECO:0000313" key="4">
    <source>
        <dbReference type="Proteomes" id="UP000320231"/>
    </source>
</evidence>
<dbReference type="SUPFAM" id="SSF52540">
    <property type="entry name" value="P-loop containing nucleoside triphosphate hydrolases"/>
    <property type="match status" value="1"/>
</dbReference>
<dbReference type="Proteomes" id="UP000320231">
    <property type="component" value="Chromosome"/>
</dbReference>
<dbReference type="EMBL" id="AP019514">
    <property type="protein sequence ID" value="BBI62379.1"/>
    <property type="molecule type" value="Genomic_DNA"/>
</dbReference>
<dbReference type="Pfam" id="PF10609">
    <property type="entry name" value="ParA"/>
    <property type="match status" value="1"/>
</dbReference>
<dbReference type="InterPro" id="IPR044304">
    <property type="entry name" value="NUBPL-like"/>
</dbReference>
<reference evidence="3 4" key="1">
    <citation type="journal article" date="2019" name="Microbiol. Resour. Announc.">
        <title>Complete Genome Sequence of Halomonas sulfidaeris Strain Esulfide1 Isolated from a Metal Sulfide Rock at a Depth of 2,200 Meters, Obtained Using Nanopore Sequencing.</title>
        <authorList>
            <person name="Saito M."/>
            <person name="Nishigata A."/>
            <person name="Galipon J."/>
            <person name="Arakawa K."/>
        </authorList>
    </citation>
    <scope>NUCLEOTIDE SEQUENCE [LARGE SCALE GENOMIC DNA]</scope>
    <source>
        <strain evidence="3 4">ATCC BAA-803</strain>
    </source>
</reference>
<evidence type="ECO:0000313" key="3">
    <source>
        <dbReference type="EMBL" id="BBI62379.1"/>
    </source>
</evidence>
<keyword evidence="2" id="KW-0067">ATP-binding</keyword>
<dbReference type="InterPro" id="IPR027417">
    <property type="entry name" value="P-loop_NTPase"/>
</dbReference>
<dbReference type="GO" id="GO:0016226">
    <property type="term" value="P:iron-sulfur cluster assembly"/>
    <property type="evidence" value="ECO:0007669"/>
    <property type="project" value="InterPro"/>
</dbReference>
<evidence type="ECO:0008006" key="5">
    <source>
        <dbReference type="Google" id="ProtNLM"/>
    </source>
</evidence>
<gene>
    <name evidence="3" type="ORF">HSBAA_36850</name>
</gene>
<proteinExistence type="predicted"/>
<dbReference type="PANTHER" id="PTHR42961:SF2">
    <property type="entry name" value="IRON-SULFUR PROTEIN NUBPL"/>
    <property type="match status" value="1"/>
</dbReference>
<evidence type="ECO:0000256" key="1">
    <source>
        <dbReference type="ARBA" id="ARBA00022741"/>
    </source>
</evidence>
<organism evidence="3 4">
    <name type="scientific">Vreelandella sulfidaeris</name>
    <dbReference type="NCBI Taxonomy" id="115553"/>
    <lineage>
        <taxon>Bacteria</taxon>
        <taxon>Pseudomonadati</taxon>
        <taxon>Pseudomonadota</taxon>
        <taxon>Gammaproteobacteria</taxon>
        <taxon>Oceanospirillales</taxon>
        <taxon>Halomonadaceae</taxon>
        <taxon>Vreelandella</taxon>
    </lineage>
</organism>
<dbReference type="AlphaFoldDB" id="A0A455UD69"/>
<dbReference type="GO" id="GO:0051539">
    <property type="term" value="F:4 iron, 4 sulfur cluster binding"/>
    <property type="evidence" value="ECO:0007669"/>
    <property type="project" value="TreeGrafter"/>
</dbReference>
<sequence>MDGVKHIIAVASGKGGVGKSTVTVNLALALSAQGYRVGVLDADIYGPSQAQMLGVKEGVRPQAAGE</sequence>
<name>A0A455UD69_9GAMM</name>
<evidence type="ECO:0000256" key="2">
    <source>
        <dbReference type="ARBA" id="ARBA00022840"/>
    </source>
</evidence>
<accession>A0A455UD69</accession>
<dbReference type="InterPro" id="IPR033756">
    <property type="entry name" value="YlxH/NBP35"/>
</dbReference>
<keyword evidence="1" id="KW-0547">Nucleotide-binding</keyword>
<dbReference type="KEGG" id="hsr:HSBAA_36850"/>
<dbReference type="PANTHER" id="PTHR42961">
    <property type="entry name" value="IRON-SULFUR PROTEIN NUBPL"/>
    <property type="match status" value="1"/>
</dbReference>